<protein>
    <submittedName>
        <fullName evidence="1">Uncharacterized protein</fullName>
    </submittedName>
</protein>
<accession>A0A382BJE6</accession>
<feature type="non-terminal residue" evidence="1">
    <location>
        <position position="1"/>
    </location>
</feature>
<dbReference type="AlphaFoldDB" id="A0A382BJE6"/>
<organism evidence="1">
    <name type="scientific">marine metagenome</name>
    <dbReference type="NCBI Taxonomy" id="408172"/>
    <lineage>
        <taxon>unclassified sequences</taxon>
        <taxon>metagenomes</taxon>
        <taxon>ecological metagenomes</taxon>
    </lineage>
</organism>
<evidence type="ECO:0000313" key="1">
    <source>
        <dbReference type="EMBL" id="SVB13948.1"/>
    </source>
</evidence>
<reference evidence="1" key="1">
    <citation type="submission" date="2018-05" db="EMBL/GenBank/DDBJ databases">
        <authorList>
            <person name="Lanie J.A."/>
            <person name="Ng W.-L."/>
            <person name="Kazmierczak K.M."/>
            <person name="Andrzejewski T.M."/>
            <person name="Davidsen T.M."/>
            <person name="Wayne K.J."/>
            <person name="Tettelin H."/>
            <person name="Glass J.I."/>
            <person name="Rusch D."/>
            <person name="Podicherti R."/>
            <person name="Tsui H.-C.T."/>
            <person name="Winkler M.E."/>
        </authorList>
    </citation>
    <scope>NUCLEOTIDE SEQUENCE</scope>
</reference>
<gene>
    <name evidence="1" type="ORF">METZ01_LOCUS166802</name>
</gene>
<sequence>YPVHAKIWFRASVLSPALGIETRTTLTEIESNIISMKEDIILDNRNFSAITTSLLDEGNPPNVIPIMIRTKESINPSEFELLISSVMQTGQLADGEYRFELKLFSGQSEYDISLSDQDSKSIIVESRTGVNLESPGGILADTLFNMVYTTYPIFNWNKGNCRNCHTFIRVAEFKSGYHSSMEEAIRDERVVPFNQSDDWMELEDVSTYQYPISGARPLEYGKTYVWQIKTEVPTTSGMEEEASAIYAFKVANPSQSTKLNTGSVARQQLRQALGDDQYNALFGPDGPLVGHNPSGNIYLNNSNINEKTLNQILSRLAKNEITVKSVTVKK</sequence>
<dbReference type="EMBL" id="UINC01030103">
    <property type="protein sequence ID" value="SVB13948.1"/>
    <property type="molecule type" value="Genomic_DNA"/>
</dbReference>
<name>A0A382BJE6_9ZZZZ</name>
<proteinExistence type="predicted"/>